<dbReference type="STRING" id="94130.A0A2Z6QJI5"/>
<feature type="compositionally biased region" description="Pro residues" evidence="10">
    <location>
        <begin position="322"/>
        <end position="335"/>
    </location>
</feature>
<keyword evidence="8" id="KW-0472">Membrane</keyword>
<dbReference type="InterPro" id="IPR039431">
    <property type="entry name" value="Vta1/CALS_N"/>
</dbReference>
<sequence length="442" mass="49391">MASLPSLPEELKFINPFLQRAQETRKKEPVISYYCNFLSAKLALDKGTKSHESKLFLAKLLDILEQEKKELADNEAITNEMAGEAYIENFSLKVFTIADNEDRAGKATRNTAKTFLAASLYMELLRLFGNMSKEFEDKIKYAKWKAIEITKALKEGRTPVPGPPGGEPAEQKPEYEENNQSFPGVDQFPLAQTTPDQTISGPPSSNNDNFPIFPAAPTNNNSVPNVQDLVSSFDQINIGKQAAPPLPPKVNDYTGNNNNFDNQFNQQPPPPPPNFPPSSNANFYDTHQNYQQPSPPNPPSTLTHTGFTNDYAQPHHYQSNPLPQPPHNSFLPPPQSTQNYIQPVNPPQPPQPPHQQQFPHQQPPNQQQPSYQQPSCQKPSFSAPANYNTNSYSQPPAEMEPATAEIIQKYCKFASSALDYNDVSTAVKYLNQALEALKPYHK</sequence>
<dbReference type="InterPro" id="IPR023175">
    <property type="entry name" value="Vta1/CALS_N_sf"/>
</dbReference>
<dbReference type="PANTHER" id="PTHR46009:SF1">
    <property type="entry name" value="VACUOLAR PROTEIN SORTING-ASSOCIATED PROTEIN VTA1 HOMOLOG"/>
    <property type="match status" value="1"/>
</dbReference>
<accession>A0A2Z6QJI5</accession>
<evidence type="ECO:0000256" key="9">
    <source>
        <dbReference type="SAM" id="Coils"/>
    </source>
</evidence>
<evidence type="ECO:0000256" key="7">
    <source>
        <dbReference type="ARBA" id="ARBA00022927"/>
    </source>
</evidence>
<dbReference type="Gene3D" id="1.25.40.270">
    <property type="entry name" value="Vacuolar protein sorting-associated protein vta1"/>
    <property type="match status" value="1"/>
</dbReference>
<dbReference type="Gene3D" id="1.20.5.420">
    <property type="entry name" value="Immunoglobulin FC, subunit C"/>
    <property type="match status" value="1"/>
</dbReference>
<dbReference type="Pfam" id="PF18097">
    <property type="entry name" value="Vta1_C"/>
    <property type="match status" value="1"/>
</dbReference>
<feature type="compositionally biased region" description="Low complexity" evidence="10">
    <location>
        <begin position="256"/>
        <end position="266"/>
    </location>
</feature>
<evidence type="ECO:0000313" key="14">
    <source>
        <dbReference type="EMBL" id="GET01147.1"/>
    </source>
</evidence>
<dbReference type="GO" id="GO:0015031">
    <property type="term" value="P:protein transport"/>
    <property type="evidence" value="ECO:0007669"/>
    <property type="project" value="UniProtKB-KW"/>
</dbReference>
<dbReference type="InterPro" id="IPR044538">
    <property type="entry name" value="Vta1-like"/>
</dbReference>
<dbReference type="InterPro" id="IPR041212">
    <property type="entry name" value="Vta1_C"/>
</dbReference>
<dbReference type="Proteomes" id="UP000615446">
    <property type="component" value="Unassembled WGS sequence"/>
</dbReference>
<evidence type="ECO:0000256" key="10">
    <source>
        <dbReference type="SAM" id="MobiDB-lite"/>
    </source>
</evidence>
<feature type="domain" description="Vta1 C-terminal" evidence="12">
    <location>
        <begin position="408"/>
        <end position="437"/>
    </location>
</feature>
<feature type="compositionally biased region" description="Polar residues" evidence="10">
    <location>
        <begin position="217"/>
        <end position="226"/>
    </location>
</feature>
<feature type="compositionally biased region" description="Polar residues" evidence="10">
    <location>
        <begin position="301"/>
        <end position="321"/>
    </location>
</feature>
<evidence type="ECO:0000313" key="15">
    <source>
        <dbReference type="Proteomes" id="UP000247702"/>
    </source>
</evidence>
<feature type="compositionally biased region" description="Pro residues" evidence="10">
    <location>
        <begin position="344"/>
        <end position="353"/>
    </location>
</feature>
<evidence type="ECO:0000256" key="6">
    <source>
        <dbReference type="ARBA" id="ARBA00022753"/>
    </source>
</evidence>
<dbReference type="GO" id="GO:0032511">
    <property type="term" value="P:late endosome to vacuole transport via multivesicular body sorting pathway"/>
    <property type="evidence" value="ECO:0007669"/>
    <property type="project" value="InterPro"/>
</dbReference>
<evidence type="ECO:0000256" key="2">
    <source>
        <dbReference type="ARBA" id="ARBA00004496"/>
    </source>
</evidence>
<evidence type="ECO:0000259" key="11">
    <source>
        <dbReference type="Pfam" id="PF04652"/>
    </source>
</evidence>
<feature type="region of interest" description="Disordered" evidence="10">
    <location>
        <begin position="155"/>
        <end position="226"/>
    </location>
</feature>
<dbReference type="EMBL" id="BLAL01000297">
    <property type="protein sequence ID" value="GET01147.1"/>
    <property type="molecule type" value="Genomic_DNA"/>
</dbReference>
<evidence type="ECO:0000256" key="8">
    <source>
        <dbReference type="ARBA" id="ARBA00023136"/>
    </source>
</evidence>
<evidence type="ECO:0000256" key="5">
    <source>
        <dbReference type="ARBA" id="ARBA00022490"/>
    </source>
</evidence>
<comment type="subcellular location">
    <subcellularLocation>
        <location evidence="2">Cytoplasm</location>
    </subcellularLocation>
    <subcellularLocation>
        <location evidence="1">Endosome membrane</location>
        <topology evidence="1">Peripheral membrane protein</topology>
    </subcellularLocation>
</comment>
<feature type="compositionally biased region" description="Polar residues" evidence="10">
    <location>
        <begin position="190"/>
        <end position="209"/>
    </location>
</feature>
<evidence type="ECO:0000256" key="4">
    <source>
        <dbReference type="ARBA" id="ARBA00022448"/>
    </source>
</evidence>
<keyword evidence="7" id="KW-0653">Protein transport</keyword>
<evidence type="ECO:0000256" key="1">
    <source>
        <dbReference type="ARBA" id="ARBA00004481"/>
    </source>
</evidence>
<feature type="domain" description="Vta1/callose synthase N-terminal" evidence="11">
    <location>
        <begin position="14"/>
        <end position="155"/>
    </location>
</feature>
<feature type="compositionally biased region" description="Polar residues" evidence="10">
    <location>
        <begin position="383"/>
        <end position="394"/>
    </location>
</feature>
<dbReference type="Pfam" id="PF04652">
    <property type="entry name" value="Vta1"/>
    <property type="match status" value="1"/>
</dbReference>
<dbReference type="OrthoDB" id="391137at2759"/>
<comment type="caution">
    <text evidence="13">The sequence shown here is derived from an EMBL/GenBank/DDBJ whole genome shotgun (WGS) entry which is preliminary data.</text>
</comment>
<keyword evidence="15" id="KW-1185">Reference proteome</keyword>
<gene>
    <name evidence="14" type="ORF">RCL2_002757000</name>
    <name evidence="13" type="ORF">RclHR1_01550026</name>
</gene>
<feature type="compositionally biased region" description="Low complexity" evidence="10">
    <location>
        <begin position="354"/>
        <end position="379"/>
    </location>
</feature>
<dbReference type="Proteomes" id="UP000247702">
    <property type="component" value="Unassembled WGS sequence"/>
</dbReference>
<evidence type="ECO:0000256" key="3">
    <source>
        <dbReference type="ARBA" id="ARBA00007895"/>
    </source>
</evidence>
<keyword evidence="4" id="KW-0813">Transport</keyword>
<reference evidence="14" key="2">
    <citation type="submission" date="2019-10" db="EMBL/GenBank/DDBJ databases">
        <title>Conservation and host-specific expression of non-tandemly repeated heterogenous ribosome RNA gene in arbuscular mycorrhizal fungi.</title>
        <authorList>
            <person name="Maeda T."/>
            <person name="Kobayashi Y."/>
            <person name="Nakagawa T."/>
            <person name="Ezawa T."/>
            <person name="Yamaguchi K."/>
            <person name="Bino T."/>
            <person name="Nishimoto Y."/>
            <person name="Shigenobu S."/>
            <person name="Kawaguchi M."/>
        </authorList>
    </citation>
    <scope>NUCLEOTIDE SEQUENCE</scope>
    <source>
        <strain evidence="14">HR1</strain>
    </source>
</reference>
<comment type="similarity">
    <text evidence="3">Belongs to the VTA1 family.</text>
</comment>
<dbReference type="GO" id="GO:0005771">
    <property type="term" value="C:multivesicular body"/>
    <property type="evidence" value="ECO:0007669"/>
    <property type="project" value="TreeGrafter"/>
</dbReference>
<keyword evidence="9" id="KW-0175">Coiled coil</keyword>
<organism evidence="13 15">
    <name type="scientific">Rhizophagus clarus</name>
    <dbReference type="NCBI Taxonomy" id="94130"/>
    <lineage>
        <taxon>Eukaryota</taxon>
        <taxon>Fungi</taxon>
        <taxon>Fungi incertae sedis</taxon>
        <taxon>Mucoromycota</taxon>
        <taxon>Glomeromycotina</taxon>
        <taxon>Glomeromycetes</taxon>
        <taxon>Glomerales</taxon>
        <taxon>Glomeraceae</taxon>
        <taxon>Rhizophagus</taxon>
    </lineage>
</organism>
<proteinExistence type="inferred from homology"/>
<protein>
    <submittedName>
        <fullName evidence="14">DUF605-domain-containing protein</fullName>
    </submittedName>
</protein>
<feature type="coiled-coil region" evidence="9">
    <location>
        <begin position="54"/>
        <end position="81"/>
    </location>
</feature>
<evidence type="ECO:0000259" key="12">
    <source>
        <dbReference type="Pfam" id="PF18097"/>
    </source>
</evidence>
<reference evidence="13 15" key="1">
    <citation type="submission" date="2017-11" db="EMBL/GenBank/DDBJ databases">
        <title>The genome of Rhizophagus clarus HR1 reveals common genetic basis of auxotrophy among arbuscular mycorrhizal fungi.</title>
        <authorList>
            <person name="Kobayashi Y."/>
        </authorList>
    </citation>
    <scope>NUCLEOTIDE SEQUENCE [LARGE SCALE GENOMIC DNA]</scope>
    <source>
        <strain evidence="13 15">HR1</strain>
    </source>
</reference>
<dbReference type="EMBL" id="BEXD01000613">
    <property type="protein sequence ID" value="GBB88892.1"/>
    <property type="molecule type" value="Genomic_DNA"/>
</dbReference>
<dbReference type="AlphaFoldDB" id="A0A2Z6QJI5"/>
<feature type="region of interest" description="Disordered" evidence="10">
    <location>
        <begin position="239"/>
        <end position="397"/>
    </location>
</feature>
<keyword evidence="6" id="KW-0967">Endosome</keyword>
<name>A0A2Z6QJI5_9GLOM</name>
<keyword evidence="5" id="KW-0963">Cytoplasm</keyword>
<evidence type="ECO:0000313" key="13">
    <source>
        <dbReference type="EMBL" id="GBB88892.1"/>
    </source>
</evidence>
<dbReference type="PANTHER" id="PTHR46009">
    <property type="entry name" value="VACUOLAR PROTEIN SORTING-ASSOCIATED PROTEIN VTA1 HOMOLOG"/>
    <property type="match status" value="1"/>
</dbReference>
<dbReference type="GO" id="GO:0010008">
    <property type="term" value="C:endosome membrane"/>
    <property type="evidence" value="ECO:0007669"/>
    <property type="project" value="UniProtKB-SubCell"/>
</dbReference>
<feature type="compositionally biased region" description="Pro residues" evidence="10">
    <location>
        <begin position="267"/>
        <end position="276"/>
    </location>
</feature>